<dbReference type="PANTHER" id="PTHR14499:SF136">
    <property type="entry name" value="GH08630P"/>
    <property type="match status" value="1"/>
</dbReference>
<evidence type="ECO:0000313" key="3">
    <source>
        <dbReference type="Proteomes" id="UP000789831"/>
    </source>
</evidence>
<dbReference type="AlphaFoldDB" id="A0A9N9BWW1"/>
<feature type="domain" description="Potassium channel tetramerisation-type BTB" evidence="1">
    <location>
        <begin position="27"/>
        <end position="86"/>
    </location>
</feature>
<name>A0A9N9BWW1_9GLOM</name>
<proteinExistence type="predicted"/>
<organism evidence="2 3">
    <name type="scientific">Ambispora gerdemannii</name>
    <dbReference type="NCBI Taxonomy" id="144530"/>
    <lineage>
        <taxon>Eukaryota</taxon>
        <taxon>Fungi</taxon>
        <taxon>Fungi incertae sedis</taxon>
        <taxon>Mucoromycota</taxon>
        <taxon>Glomeromycotina</taxon>
        <taxon>Glomeromycetes</taxon>
        <taxon>Archaeosporales</taxon>
        <taxon>Ambisporaceae</taxon>
        <taxon>Ambispora</taxon>
    </lineage>
</organism>
<dbReference type="Pfam" id="PF02214">
    <property type="entry name" value="BTB_2"/>
    <property type="match status" value="1"/>
</dbReference>
<gene>
    <name evidence="2" type="ORF">AGERDE_LOCUS8108</name>
</gene>
<dbReference type="OrthoDB" id="10025005at2759"/>
<sequence length="298" mass="33680">MSGREANNCNLFDNNKLAPAERIVLNYDTYRSTLTAYPDTLLGAMFADRNKATLHPTNGNEYFIDRNGRAFHYVLEFYRTGKNLWLDHTAATTFPNSSKHPQQDWTLPVSRKELEEEFNYFLIPGQSIGASLTHKVAAVKLDEFVMALKEVISTVVSCYGYEVTISFTMEDDEMEVTTDTDKTPHAFYNIPGRIRHFSKPSIDGILMGIMKPFQLSGYHIISMFGKDVERHIKSEMPELIFELFPDLGFYFIYMNFKNCYDHDAILPNSCLLGIDPTVEEEDDVAVSAGGKNGGGGSE</sequence>
<dbReference type="SUPFAM" id="SSF54695">
    <property type="entry name" value="POZ domain"/>
    <property type="match status" value="1"/>
</dbReference>
<dbReference type="GO" id="GO:0051260">
    <property type="term" value="P:protein homooligomerization"/>
    <property type="evidence" value="ECO:0007669"/>
    <property type="project" value="InterPro"/>
</dbReference>
<dbReference type="PANTHER" id="PTHR14499">
    <property type="entry name" value="POTASSIUM CHANNEL TETRAMERIZATION DOMAIN-CONTAINING"/>
    <property type="match status" value="1"/>
</dbReference>
<dbReference type="Gene3D" id="3.30.710.10">
    <property type="entry name" value="Potassium Channel Kv1.1, Chain A"/>
    <property type="match status" value="1"/>
</dbReference>
<protein>
    <submittedName>
        <fullName evidence="2">1237_t:CDS:1</fullName>
    </submittedName>
</protein>
<reference evidence="2" key="1">
    <citation type="submission" date="2021-06" db="EMBL/GenBank/DDBJ databases">
        <authorList>
            <person name="Kallberg Y."/>
            <person name="Tangrot J."/>
            <person name="Rosling A."/>
        </authorList>
    </citation>
    <scope>NUCLEOTIDE SEQUENCE</scope>
    <source>
        <strain evidence="2">MT106</strain>
    </source>
</reference>
<keyword evidence="3" id="KW-1185">Reference proteome</keyword>
<accession>A0A9N9BWW1</accession>
<comment type="caution">
    <text evidence="2">The sequence shown here is derived from an EMBL/GenBank/DDBJ whole genome shotgun (WGS) entry which is preliminary data.</text>
</comment>
<dbReference type="InterPro" id="IPR011333">
    <property type="entry name" value="SKP1/BTB/POZ_sf"/>
</dbReference>
<dbReference type="InterPro" id="IPR003131">
    <property type="entry name" value="T1-type_BTB"/>
</dbReference>
<evidence type="ECO:0000313" key="2">
    <source>
        <dbReference type="EMBL" id="CAG8580744.1"/>
    </source>
</evidence>
<dbReference type="EMBL" id="CAJVPL010001635">
    <property type="protein sequence ID" value="CAG8580744.1"/>
    <property type="molecule type" value="Genomic_DNA"/>
</dbReference>
<dbReference type="Proteomes" id="UP000789831">
    <property type="component" value="Unassembled WGS sequence"/>
</dbReference>
<evidence type="ECO:0000259" key="1">
    <source>
        <dbReference type="Pfam" id="PF02214"/>
    </source>
</evidence>